<dbReference type="Pfam" id="PF00149">
    <property type="entry name" value="Metallophos"/>
    <property type="match status" value="1"/>
</dbReference>
<protein>
    <submittedName>
        <fullName evidence="5">Metallophosphoesterase</fullName>
    </submittedName>
</protein>
<keyword evidence="1" id="KW-0479">Metal-binding</keyword>
<gene>
    <name evidence="5" type="ORF">E4P82_00995</name>
</gene>
<dbReference type="InterPro" id="IPR029052">
    <property type="entry name" value="Metallo-depent_PP-like"/>
</dbReference>
<organism evidence="5 6">
    <name type="scientific">Candidatus Competibacter phosphatis</name>
    <dbReference type="NCBI Taxonomy" id="221280"/>
    <lineage>
        <taxon>Bacteria</taxon>
        <taxon>Pseudomonadati</taxon>
        <taxon>Pseudomonadota</taxon>
        <taxon>Gammaproteobacteria</taxon>
        <taxon>Candidatus Competibacteraceae</taxon>
        <taxon>Candidatus Competibacter</taxon>
    </lineage>
</organism>
<dbReference type="Gene3D" id="3.60.21.10">
    <property type="match status" value="1"/>
</dbReference>
<dbReference type="Proteomes" id="UP000760480">
    <property type="component" value="Unassembled WGS sequence"/>
</dbReference>
<feature type="region of interest" description="Disordered" evidence="3">
    <location>
        <begin position="1"/>
        <end position="22"/>
    </location>
</feature>
<comment type="caution">
    <text evidence="5">The sequence shown here is derived from an EMBL/GenBank/DDBJ whole genome shotgun (WGS) entry which is preliminary data.</text>
</comment>
<name>A0ABX1TH74_9GAMM</name>
<sequence>MKKPSAHDDSPLSKPPGARPASSVIVDRETVELKRLEKRIGKIHLRQRLGIEADHATQVFGHGRTFFHIENWYSIHSLIRLGLRCLGLYRRGIRNATAIQIRHNEVIVPNLPDALHDFTLLHLSDLHLDMDSGYPTALIERLRQVRYDVCVMTGDFRAKTHGPHEAAIEALAQVRPHLRGPIYAILGNHDSIRMVPGIEALGIGVLLNESAILERGGAFIHLAGIDDPHFFQVDNFEKAAQNIPPEAIAILLSHSPEPYRLAAHTGFDLMLSGHTHGGQICLPGGVALMTNADCPRRFCRGAWRYHHMQGYTSLGSGSSVVGVRFNCPPEITLHHLRARPAQ</sequence>
<accession>A0ABX1TH74</accession>
<evidence type="ECO:0000256" key="3">
    <source>
        <dbReference type="SAM" id="MobiDB-lite"/>
    </source>
</evidence>
<dbReference type="EMBL" id="SPMZ01000004">
    <property type="protein sequence ID" value="NMQ17899.1"/>
    <property type="molecule type" value="Genomic_DNA"/>
</dbReference>
<reference evidence="5 6" key="1">
    <citation type="submission" date="2019-03" db="EMBL/GenBank/DDBJ databases">
        <title>Metabolic reconstructions from genomes of highly enriched 'Candidatus Accumulibacter' and 'Candidatus Competibacter' bioreactor populations.</title>
        <authorList>
            <person name="Annavajhala M.K."/>
            <person name="Welles L."/>
            <person name="Abbas B."/>
            <person name="Sorokin D."/>
            <person name="Park H."/>
            <person name="Van Loosdrecht M."/>
            <person name="Chandran K."/>
        </authorList>
    </citation>
    <scope>NUCLEOTIDE SEQUENCE [LARGE SCALE GENOMIC DNA]</scope>
    <source>
        <strain evidence="5 6">SBR_G</strain>
    </source>
</reference>
<dbReference type="InterPro" id="IPR004843">
    <property type="entry name" value="Calcineurin-like_PHP"/>
</dbReference>
<feature type="domain" description="Calcineurin-like phosphoesterase" evidence="4">
    <location>
        <begin position="119"/>
        <end position="277"/>
    </location>
</feature>
<dbReference type="InterPro" id="IPR051158">
    <property type="entry name" value="Metallophosphoesterase_sf"/>
</dbReference>
<keyword evidence="2" id="KW-0378">Hydrolase</keyword>
<feature type="compositionally biased region" description="Basic and acidic residues" evidence="3">
    <location>
        <begin position="1"/>
        <end position="11"/>
    </location>
</feature>
<proteinExistence type="predicted"/>
<dbReference type="PANTHER" id="PTHR31302">
    <property type="entry name" value="TRANSMEMBRANE PROTEIN WITH METALLOPHOSPHOESTERASE DOMAIN-RELATED"/>
    <property type="match status" value="1"/>
</dbReference>
<evidence type="ECO:0000259" key="4">
    <source>
        <dbReference type="Pfam" id="PF00149"/>
    </source>
</evidence>
<evidence type="ECO:0000313" key="6">
    <source>
        <dbReference type="Proteomes" id="UP000760480"/>
    </source>
</evidence>
<dbReference type="RefSeq" id="WP_169247158.1">
    <property type="nucleotide sequence ID" value="NZ_SPMZ01000004.1"/>
</dbReference>
<evidence type="ECO:0000313" key="5">
    <source>
        <dbReference type="EMBL" id="NMQ17899.1"/>
    </source>
</evidence>
<keyword evidence="6" id="KW-1185">Reference proteome</keyword>
<dbReference type="SUPFAM" id="SSF56300">
    <property type="entry name" value="Metallo-dependent phosphatases"/>
    <property type="match status" value="1"/>
</dbReference>
<evidence type="ECO:0000256" key="2">
    <source>
        <dbReference type="ARBA" id="ARBA00022801"/>
    </source>
</evidence>
<evidence type="ECO:0000256" key="1">
    <source>
        <dbReference type="ARBA" id="ARBA00022723"/>
    </source>
</evidence>
<dbReference type="PANTHER" id="PTHR31302:SF31">
    <property type="entry name" value="PHOSPHODIESTERASE YAEI"/>
    <property type="match status" value="1"/>
</dbReference>